<evidence type="ECO:0000256" key="22">
    <source>
        <dbReference type="SAM" id="Phobius"/>
    </source>
</evidence>
<feature type="transmembrane region" description="Helical" evidence="22">
    <location>
        <begin position="88"/>
        <end position="106"/>
    </location>
</feature>
<dbReference type="AlphaFoldDB" id="A0ABD6E5G0"/>
<comment type="subunit">
    <text evidence="16">Heterodimer with SLC30A6/ZNT6; form a functional zinc ion transmembrane transporter.</text>
</comment>
<evidence type="ECO:0000256" key="16">
    <source>
        <dbReference type="ARBA" id="ARBA00038531"/>
    </source>
</evidence>
<keyword evidence="13" id="KW-0333">Golgi apparatus</keyword>
<evidence type="ECO:0000256" key="15">
    <source>
        <dbReference type="ARBA" id="ARBA00023136"/>
    </source>
</evidence>
<evidence type="ECO:0000256" key="18">
    <source>
        <dbReference type="ARBA" id="ARBA00042038"/>
    </source>
</evidence>
<evidence type="ECO:0000256" key="14">
    <source>
        <dbReference type="ARBA" id="ARBA00023065"/>
    </source>
</evidence>
<dbReference type="GO" id="GO:0032580">
    <property type="term" value="C:Golgi cisterna membrane"/>
    <property type="evidence" value="ECO:0007669"/>
    <property type="project" value="UniProtKB-SubCell"/>
</dbReference>
<evidence type="ECO:0000256" key="9">
    <source>
        <dbReference type="ARBA" id="ARBA00022723"/>
    </source>
</evidence>
<evidence type="ECO:0000256" key="4">
    <source>
        <dbReference type="ARBA" id="ARBA00004638"/>
    </source>
</evidence>
<keyword evidence="7" id="KW-0050">Antiport</keyword>
<proteinExistence type="inferred from homology"/>
<dbReference type="InterPro" id="IPR045316">
    <property type="entry name" value="Msc2-like"/>
</dbReference>
<keyword evidence="14" id="KW-0406">Ion transport</keyword>
<feature type="transmembrane region" description="Helical" evidence="22">
    <location>
        <begin position="435"/>
        <end position="456"/>
    </location>
</feature>
<evidence type="ECO:0000313" key="25">
    <source>
        <dbReference type="Proteomes" id="UP001608902"/>
    </source>
</evidence>
<evidence type="ECO:0000256" key="10">
    <source>
        <dbReference type="ARBA" id="ARBA00022833"/>
    </source>
</evidence>
<dbReference type="GO" id="GO:0046872">
    <property type="term" value="F:metal ion binding"/>
    <property type="evidence" value="ECO:0007669"/>
    <property type="project" value="UniProtKB-KW"/>
</dbReference>
<dbReference type="Gene3D" id="1.20.1510.10">
    <property type="entry name" value="Cation efflux protein transmembrane domain"/>
    <property type="match status" value="1"/>
</dbReference>
<dbReference type="GO" id="GO:0006829">
    <property type="term" value="P:zinc ion transport"/>
    <property type="evidence" value="ECO:0007669"/>
    <property type="project" value="UniProtKB-KW"/>
</dbReference>
<evidence type="ECO:0000256" key="1">
    <source>
        <dbReference type="ARBA" id="ARBA00004166"/>
    </source>
</evidence>
<comment type="subcellular location">
    <subcellularLocation>
        <location evidence="3">Cytoplasmic vesicle</location>
        <location evidence="3">COPII-coated vesicle membrane</location>
        <topology evidence="3">Multi-pass membrane protein</topology>
    </subcellularLocation>
    <subcellularLocation>
        <location evidence="4">Cytoplasmic vesicle</location>
        <location evidence="4">Secretory vesicle membrane</location>
        <topology evidence="4">Multi-pass membrane protein</topology>
    </subcellularLocation>
    <subcellularLocation>
        <location evidence="2">Golgi apparatus</location>
        <location evidence="2">Golgi stack membrane</location>
        <topology evidence="2">Multi-pass membrane protein</topology>
    </subcellularLocation>
    <subcellularLocation>
        <location evidence="1">Golgi apparatus</location>
        <location evidence="1">trans-Golgi network membrane</location>
        <topology evidence="1">Multi-pass membrane protein</topology>
    </subcellularLocation>
</comment>
<evidence type="ECO:0000256" key="7">
    <source>
        <dbReference type="ARBA" id="ARBA00022449"/>
    </source>
</evidence>
<evidence type="ECO:0000256" key="19">
    <source>
        <dbReference type="ARBA" id="ARBA00042217"/>
    </source>
</evidence>
<feature type="transmembrane region" description="Helical" evidence="22">
    <location>
        <begin position="403"/>
        <end position="423"/>
    </location>
</feature>
<evidence type="ECO:0000256" key="5">
    <source>
        <dbReference type="ARBA" id="ARBA00008873"/>
    </source>
</evidence>
<dbReference type="PANTHER" id="PTHR45755">
    <property type="match status" value="1"/>
</dbReference>
<feature type="transmembrane region" description="Helical" evidence="22">
    <location>
        <begin position="507"/>
        <end position="524"/>
    </location>
</feature>
<evidence type="ECO:0000256" key="11">
    <source>
        <dbReference type="ARBA" id="ARBA00022906"/>
    </source>
</evidence>
<keyword evidence="9" id="KW-0479">Metal-binding</keyword>
<dbReference type="InterPro" id="IPR002524">
    <property type="entry name" value="Cation_efflux"/>
</dbReference>
<evidence type="ECO:0000256" key="17">
    <source>
        <dbReference type="ARBA" id="ARBA00040846"/>
    </source>
</evidence>
<sequence>MLAHDFLKKDDRSFTPTSSSRSAWYFGILVLIKLLRSIGIFFIDILAKQVHVVCLLWLLKLVSSVIIIPVQKPLSQGKPLKKSTLFRIVRLALFNCLIEVIWFYGVTFCGPLRSILVFEMSPSVILMAIMTIVKGAGGPAKTRGVIALAAGFVSLILMDSDATVEANHLKSHSHQSVLNHFFYHIFHWSGVSDHKGGVLLLICAVLIRMGYESSFRHLAVEMGGPKRLYSLTSAVSAFFLMPPAVLLFVNGNSQIDSFSQFIVILTATAAFVFVIDFYAESICFQHVADPVLAAARWCPMIMFCWSFALAWMWYTPSHHHIAGSHALSGGVILTLICFTVASFALTSVSSPKSRAGHYVGLSEAGIPLYTYGEAFLQKTSRSMILFAKETLAEILSSSDSRRIFWFLCANLSFCGIEFLYGFWTNSLGLISDGFHMLFDCSALVMGLIAAVMSRWPASRYYSFGYGRVEVLSGFINALFLIVIAFFIFLEALERLYDPPHISTDKLMAVAVAGLIVNLFGMYAFHGESHGHSHESGGVHGHSHGGVSHGHSHGGGNANMKGVFLHVLADTLGSVFVIISTLFIEYFGWKWVDPFCSLILSMLILGSVYPLLTASTATLMQNIPPELEHDFDHALYNVLQIDGVISYSRAHIWQLKSDLNVVSIHVQISDETNDQLVRYRITKLLKLPGVSQVTVQVEKESFFQNIQAICPSYRIPHRITKGIAMEDILPGDCHGHSHNDDHAHNHDHGHSHSTHAHSHSPPRKRSHEHLEIRNHYQNGGNVYVEAS</sequence>
<feature type="compositionally biased region" description="Basic residues" evidence="21">
    <location>
        <begin position="750"/>
        <end position="766"/>
    </location>
</feature>
<dbReference type="PANTHER" id="PTHR45755:SF1">
    <property type="entry name" value="PROTON-COUPLED ZINC ANTIPORTER SLC30A5"/>
    <property type="match status" value="1"/>
</dbReference>
<comment type="caution">
    <text evidence="24">The sequence shown here is derived from an EMBL/GenBank/DDBJ whole genome shotgun (WGS) entry which is preliminary data.</text>
</comment>
<evidence type="ECO:0000256" key="21">
    <source>
        <dbReference type="SAM" id="MobiDB-lite"/>
    </source>
</evidence>
<feature type="transmembrane region" description="Helical" evidence="22">
    <location>
        <begin position="590"/>
        <end position="611"/>
    </location>
</feature>
<dbReference type="Pfam" id="PF01545">
    <property type="entry name" value="Cation_efflux"/>
    <property type="match status" value="1"/>
</dbReference>
<feature type="domain" description="Cation efflux protein transmembrane" evidence="23">
    <location>
        <begin position="404"/>
        <end position="619"/>
    </location>
</feature>
<evidence type="ECO:0000259" key="23">
    <source>
        <dbReference type="Pfam" id="PF01545"/>
    </source>
</evidence>
<feature type="transmembrane region" description="Helical" evidence="22">
    <location>
        <begin position="228"/>
        <end position="249"/>
    </location>
</feature>
<comment type="catalytic activity">
    <reaction evidence="20">
        <text>Zn(2+)(in) + 2 H(+)(out) = Zn(2+)(out) + 2 H(+)(in)</text>
        <dbReference type="Rhea" id="RHEA:72627"/>
        <dbReference type="ChEBI" id="CHEBI:15378"/>
        <dbReference type="ChEBI" id="CHEBI:29105"/>
    </reaction>
</comment>
<evidence type="ECO:0000256" key="13">
    <source>
        <dbReference type="ARBA" id="ARBA00023034"/>
    </source>
</evidence>
<feature type="transmembrane region" description="Helical" evidence="22">
    <location>
        <begin position="112"/>
        <end position="133"/>
    </location>
</feature>
<dbReference type="SUPFAM" id="SSF161111">
    <property type="entry name" value="Cation efflux protein transmembrane domain-like"/>
    <property type="match status" value="1"/>
</dbReference>
<dbReference type="InterPro" id="IPR058533">
    <property type="entry name" value="Cation_efflux_TM"/>
</dbReference>
<evidence type="ECO:0000256" key="20">
    <source>
        <dbReference type="ARBA" id="ARBA00048349"/>
    </source>
</evidence>
<feature type="transmembrane region" description="Helical" evidence="22">
    <location>
        <begin position="562"/>
        <end position="584"/>
    </location>
</feature>
<evidence type="ECO:0000256" key="6">
    <source>
        <dbReference type="ARBA" id="ARBA00022448"/>
    </source>
</evidence>
<dbReference type="NCBIfam" id="TIGR01297">
    <property type="entry name" value="CDF"/>
    <property type="match status" value="1"/>
</dbReference>
<feature type="transmembrane region" description="Helical" evidence="22">
    <location>
        <begin position="291"/>
        <end position="314"/>
    </location>
</feature>
<dbReference type="FunFam" id="1.20.1510.10:FF:000035">
    <property type="entry name" value="Zinc transporter 5"/>
    <property type="match status" value="1"/>
</dbReference>
<evidence type="ECO:0000313" key="24">
    <source>
        <dbReference type="EMBL" id="MFH4975254.1"/>
    </source>
</evidence>
<feature type="transmembrane region" description="Helical" evidence="22">
    <location>
        <begin position="326"/>
        <end position="345"/>
    </location>
</feature>
<feature type="compositionally biased region" description="Basic and acidic residues" evidence="21">
    <location>
        <begin position="733"/>
        <end position="749"/>
    </location>
</feature>
<dbReference type="GO" id="GO:0015297">
    <property type="term" value="F:antiporter activity"/>
    <property type="evidence" value="ECO:0007669"/>
    <property type="project" value="UniProtKB-KW"/>
</dbReference>
<dbReference type="EMBL" id="JBGFUD010000796">
    <property type="protein sequence ID" value="MFH4975254.1"/>
    <property type="molecule type" value="Genomic_DNA"/>
</dbReference>
<comment type="similarity">
    <text evidence="5">Belongs to the cation diffusion facilitator (CDF) transporter (TC 2.A.4) family. SLC30A subfamily.</text>
</comment>
<gene>
    <name evidence="24" type="ORF">AB6A40_001963</name>
</gene>
<evidence type="ECO:0000256" key="2">
    <source>
        <dbReference type="ARBA" id="ARBA00004205"/>
    </source>
</evidence>
<feature type="region of interest" description="Disordered" evidence="21">
    <location>
        <begin position="532"/>
        <end position="552"/>
    </location>
</feature>
<keyword evidence="11" id="KW-0864">Zinc transport</keyword>
<evidence type="ECO:0000256" key="8">
    <source>
        <dbReference type="ARBA" id="ARBA00022692"/>
    </source>
</evidence>
<keyword evidence="12 22" id="KW-1133">Transmembrane helix</keyword>
<keyword evidence="15 22" id="KW-0472">Membrane</keyword>
<feature type="transmembrane region" description="Helical" evidence="22">
    <location>
        <begin position="261"/>
        <end position="279"/>
    </location>
</feature>
<organism evidence="24 25">
    <name type="scientific">Gnathostoma spinigerum</name>
    <dbReference type="NCBI Taxonomy" id="75299"/>
    <lineage>
        <taxon>Eukaryota</taxon>
        <taxon>Metazoa</taxon>
        <taxon>Ecdysozoa</taxon>
        <taxon>Nematoda</taxon>
        <taxon>Chromadorea</taxon>
        <taxon>Rhabditida</taxon>
        <taxon>Spirurina</taxon>
        <taxon>Gnathostomatomorpha</taxon>
        <taxon>Gnathostomatoidea</taxon>
        <taxon>Gnathostomatidae</taxon>
        <taxon>Gnathostoma</taxon>
    </lineage>
</organism>
<evidence type="ECO:0000256" key="12">
    <source>
        <dbReference type="ARBA" id="ARBA00022989"/>
    </source>
</evidence>
<dbReference type="InterPro" id="IPR027469">
    <property type="entry name" value="Cation_efflux_TMD_sf"/>
</dbReference>
<reference evidence="24 25" key="1">
    <citation type="submission" date="2024-08" db="EMBL/GenBank/DDBJ databases">
        <title>Gnathostoma spinigerum genome.</title>
        <authorList>
            <person name="Gonzalez-Bertolin B."/>
            <person name="Monzon S."/>
            <person name="Zaballos A."/>
            <person name="Jimenez P."/>
            <person name="Dekumyoy P."/>
            <person name="Varona S."/>
            <person name="Cuesta I."/>
            <person name="Sumanam S."/>
            <person name="Adisakwattana P."/>
            <person name="Gasser R.B."/>
            <person name="Hernandez-Gonzalez A."/>
            <person name="Young N.D."/>
            <person name="Perteguer M.J."/>
        </authorList>
    </citation>
    <scope>NUCLEOTIDE SEQUENCE [LARGE SCALE GENOMIC DNA]</scope>
    <source>
        <strain evidence="24">AL3</strain>
        <tissue evidence="24">Liver</tissue>
    </source>
</reference>
<feature type="transmembrane region" description="Helical" evidence="22">
    <location>
        <begin position="468"/>
        <end position="487"/>
    </location>
</feature>
<dbReference type="Proteomes" id="UP001608902">
    <property type="component" value="Unassembled WGS sequence"/>
</dbReference>
<feature type="transmembrane region" description="Helical" evidence="22">
    <location>
        <begin position="22"/>
        <end position="43"/>
    </location>
</feature>
<keyword evidence="6" id="KW-0813">Transport</keyword>
<keyword evidence="25" id="KW-1185">Reference proteome</keyword>
<feature type="transmembrane region" description="Helical" evidence="22">
    <location>
        <begin position="49"/>
        <end position="68"/>
    </location>
</feature>
<keyword evidence="8 22" id="KW-0812">Transmembrane</keyword>
<dbReference type="GO" id="GO:0012507">
    <property type="term" value="C:ER to Golgi transport vesicle membrane"/>
    <property type="evidence" value="ECO:0007669"/>
    <property type="project" value="UniProtKB-SubCell"/>
</dbReference>
<accession>A0ABD6E5G0</accession>
<feature type="region of interest" description="Disordered" evidence="21">
    <location>
        <begin position="733"/>
        <end position="766"/>
    </location>
</feature>
<feature type="transmembrane region" description="Helical" evidence="22">
    <location>
        <begin position="184"/>
        <end position="207"/>
    </location>
</feature>
<name>A0ABD6E5G0_9BILA</name>
<evidence type="ECO:0000256" key="3">
    <source>
        <dbReference type="ARBA" id="ARBA00004557"/>
    </source>
</evidence>
<keyword evidence="10" id="KW-0862">Zinc</keyword>
<protein>
    <recommendedName>
        <fullName evidence="17">Proton-coupled zinc antiporter SLC30A5</fullName>
    </recommendedName>
    <alternativeName>
        <fullName evidence="19">Solute carrier family 30 member 5</fullName>
    </alternativeName>
    <alternativeName>
        <fullName evidence="18">Zinc transporter 5</fullName>
    </alternativeName>
</protein>